<dbReference type="EMBL" id="CP042912">
    <property type="protein sequence ID" value="QEG23224.1"/>
    <property type="molecule type" value="Genomic_DNA"/>
</dbReference>
<evidence type="ECO:0000313" key="1">
    <source>
        <dbReference type="EMBL" id="QEG23224.1"/>
    </source>
</evidence>
<keyword evidence="2" id="KW-1185">Reference proteome</keyword>
<dbReference type="KEGG" id="mff:MFFC18_31200"/>
<dbReference type="AlphaFoldDB" id="A0A5B9PAD3"/>
<dbReference type="Proteomes" id="UP000322214">
    <property type="component" value="Chromosome"/>
</dbReference>
<accession>A0A5B9PAD3</accession>
<sequence length="63" mass="7085">MSNLIDVRPPRGKVVVKQSPELRGPYSNEATVMPVEDKAFAQRYAARDKSTRIPLLRFGTRAV</sequence>
<reference evidence="1 2" key="1">
    <citation type="submission" date="2019-08" db="EMBL/GenBank/DDBJ databases">
        <title>Deep-cultivation of Planctomycetes and their phenomic and genomic characterization uncovers novel biology.</title>
        <authorList>
            <person name="Wiegand S."/>
            <person name="Jogler M."/>
            <person name="Boedeker C."/>
            <person name="Pinto D."/>
            <person name="Vollmers J."/>
            <person name="Rivas-Marin E."/>
            <person name="Kohn T."/>
            <person name="Peeters S.H."/>
            <person name="Heuer A."/>
            <person name="Rast P."/>
            <person name="Oberbeckmann S."/>
            <person name="Bunk B."/>
            <person name="Jeske O."/>
            <person name="Meyerdierks A."/>
            <person name="Storesund J.E."/>
            <person name="Kallscheuer N."/>
            <person name="Luecker S."/>
            <person name="Lage O.M."/>
            <person name="Pohl T."/>
            <person name="Merkel B.J."/>
            <person name="Hornburger P."/>
            <person name="Mueller R.-W."/>
            <person name="Bruemmer F."/>
            <person name="Labrenz M."/>
            <person name="Spormann A.M."/>
            <person name="Op den Camp H."/>
            <person name="Overmann J."/>
            <person name="Amann R."/>
            <person name="Jetten M.S.M."/>
            <person name="Mascher T."/>
            <person name="Medema M.H."/>
            <person name="Devos D.P."/>
            <person name="Kaster A.-K."/>
            <person name="Ovreas L."/>
            <person name="Rohde M."/>
            <person name="Galperin M.Y."/>
            <person name="Jogler C."/>
        </authorList>
    </citation>
    <scope>NUCLEOTIDE SEQUENCE [LARGE SCALE GENOMIC DNA]</scope>
    <source>
        <strain evidence="1 2">FC18</strain>
    </source>
</reference>
<evidence type="ECO:0000313" key="2">
    <source>
        <dbReference type="Proteomes" id="UP000322214"/>
    </source>
</evidence>
<proteinExistence type="predicted"/>
<organism evidence="1 2">
    <name type="scientific">Mariniblastus fucicola</name>
    <dbReference type="NCBI Taxonomy" id="980251"/>
    <lineage>
        <taxon>Bacteria</taxon>
        <taxon>Pseudomonadati</taxon>
        <taxon>Planctomycetota</taxon>
        <taxon>Planctomycetia</taxon>
        <taxon>Pirellulales</taxon>
        <taxon>Pirellulaceae</taxon>
        <taxon>Mariniblastus</taxon>
    </lineage>
</organism>
<protein>
    <submittedName>
        <fullName evidence="1">Uncharacterized protein</fullName>
    </submittedName>
</protein>
<dbReference type="STRING" id="980251.GCA_001642875_00516"/>
<gene>
    <name evidence="1" type="ORF">MFFC18_31200</name>
</gene>
<name>A0A5B9PAD3_9BACT</name>